<evidence type="ECO:0000256" key="1">
    <source>
        <dbReference type="ARBA" id="ARBA00022630"/>
    </source>
</evidence>
<dbReference type="AlphaFoldDB" id="A0AAW4NMF9"/>
<evidence type="ECO:0000256" key="2">
    <source>
        <dbReference type="ARBA" id="ARBA00022729"/>
    </source>
</evidence>
<keyword evidence="4" id="KW-0521">NADP</keyword>
<organism evidence="7 8">
    <name type="scientific">Segatella salivae</name>
    <dbReference type="NCBI Taxonomy" id="228604"/>
    <lineage>
        <taxon>Bacteria</taxon>
        <taxon>Pseudomonadati</taxon>
        <taxon>Bacteroidota</taxon>
        <taxon>Bacteroidia</taxon>
        <taxon>Bacteroidales</taxon>
        <taxon>Prevotellaceae</taxon>
        <taxon>Segatella</taxon>
    </lineage>
</organism>
<dbReference type="PANTHER" id="PTHR46091:SF3">
    <property type="entry name" value="AMINE OXIDASE DOMAIN-CONTAINING PROTEIN"/>
    <property type="match status" value="1"/>
</dbReference>
<gene>
    <name evidence="7" type="ORF">KZY68_04140</name>
</gene>
<proteinExistence type="predicted"/>
<sequence length="500" mass="55888">MKENTKVIIIGSGLGGLSSGVILAKNGYDVTILEKGAQIGGCLQCFTRHGAKFETGMHFIGSAAQGQTLNQLMRYLEIDQAVKLSQLDPQGYDVVSLSGKRYQFANGKEAFIKRMTEYFPDQYDNIVNYYNLVEEIANASSLHSLKYAESDAALNMEYQLRSVNEVIDEVITNPTLAKVLVGNLPLYAAEKDKTPFSTHAFIMDFYNQSAFRVKGGSDRIAFALENTLKRYGGEVLTKKKVTKILCDNTHAIGVEVNDKEVIPCDIVISDTHPMRTLELLDTKLIRPAFRKRINQIPQTVGGFSVYLHFKENAVPYLNYNYYGYQNATPWDCENYSEGSWPKGFLYMHFCPDNDSQYASTGVILSYMQMADVEEWKGTAIGRRGKAYEEFKKAKAEKLISVLEQHFPGIRSQIQTYYTSTPLTYLDYTGTEAGSMYGNAKDISLGSACRVPQRTRIPNVFLTGQNVNSHGMLGVLVGAIVTCSEMLSAKTIYEQIKEANK</sequence>
<dbReference type="InterPro" id="IPR052206">
    <property type="entry name" value="Retinol_saturase"/>
</dbReference>
<dbReference type="Pfam" id="PF01593">
    <property type="entry name" value="Amino_oxidase"/>
    <property type="match status" value="1"/>
</dbReference>
<evidence type="ECO:0000259" key="6">
    <source>
        <dbReference type="Pfam" id="PF01593"/>
    </source>
</evidence>
<evidence type="ECO:0000313" key="7">
    <source>
        <dbReference type="EMBL" id="MBW4865222.1"/>
    </source>
</evidence>
<keyword evidence="1" id="KW-0285">Flavoprotein</keyword>
<dbReference type="PANTHER" id="PTHR46091">
    <property type="entry name" value="BLR7054 PROTEIN"/>
    <property type="match status" value="1"/>
</dbReference>
<keyword evidence="5" id="KW-0520">NAD</keyword>
<dbReference type="InterPro" id="IPR002937">
    <property type="entry name" value="Amino_oxidase"/>
</dbReference>
<dbReference type="Proteomes" id="UP001196873">
    <property type="component" value="Unassembled WGS sequence"/>
</dbReference>
<protein>
    <submittedName>
        <fullName evidence="7">FAD-dependent oxidoreductase</fullName>
    </submittedName>
</protein>
<dbReference type="GO" id="GO:0016491">
    <property type="term" value="F:oxidoreductase activity"/>
    <property type="evidence" value="ECO:0007669"/>
    <property type="project" value="InterPro"/>
</dbReference>
<keyword evidence="2" id="KW-0732">Signal</keyword>
<comment type="caution">
    <text evidence="7">The sequence shown here is derived from an EMBL/GenBank/DDBJ whole genome shotgun (WGS) entry which is preliminary data.</text>
</comment>
<evidence type="ECO:0000256" key="5">
    <source>
        <dbReference type="ARBA" id="ARBA00023027"/>
    </source>
</evidence>
<evidence type="ECO:0000313" key="8">
    <source>
        <dbReference type="Proteomes" id="UP001196873"/>
    </source>
</evidence>
<name>A0AAW4NMF9_9BACT</name>
<evidence type="ECO:0000256" key="4">
    <source>
        <dbReference type="ARBA" id="ARBA00022857"/>
    </source>
</evidence>
<accession>A0AAW4NMF9</accession>
<feature type="domain" description="Amine oxidase" evidence="6">
    <location>
        <begin position="14"/>
        <end position="470"/>
    </location>
</feature>
<keyword evidence="3" id="KW-0274">FAD</keyword>
<dbReference type="RefSeq" id="WP_219425480.1">
    <property type="nucleotide sequence ID" value="NZ_JAHXQY010000005.1"/>
</dbReference>
<evidence type="ECO:0000256" key="3">
    <source>
        <dbReference type="ARBA" id="ARBA00022827"/>
    </source>
</evidence>
<dbReference type="EMBL" id="JAHXRF010000005">
    <property type="protein sequence ID" value="MBW4865222.1"/>
    <property type="molecule type" value="Genomic_DNA"/>
</dbReference>
<reference evidence="7" key="1">
    <citation type="submission" date="2021-07" db="EMBL/GenBank/DDBJ databases">
        <title>Genomic diversity and antimicrobial resistance of Prevotella spp. isolated from chronic lung disease airways.</title>
        <authorList>
            <person name="Webb K.A."/>
            <person name="Olagoke O.S."/>
            <person name="Baird T."/>
            <person name="Neill J."/>
            <person name="Pham A."/>
            <person name="Wells T.J."/>
            <person name="Ramsay K.A."/>
            <person name="Bell S.C."/>
            <person name="Sarovich D.S."/>
            <person name="Price E.P."/>
        </authorList>
    </citation>
    <scope>NUCLEOTIDE SEQUENCE</scope>
    <source>
        <strain evidence="7">SCHI0047.S.3</strain>
    </source>
</reference>